<comment type="caution">
    <text evidence="8">The sequence shown here is derived from an EMBL/GenBank/DDBJ whole genome shotgun (WGS) entry which is preliminary data.</text>
</comment>
<evidence type="ECO:0000259" key="6">
    <source>
        <dbReference type="Pfam" id="PF04542"/>
    </source>
</evidence>
<dbReference type="Gene3D" id="1.10.10.10">
    <property type="entry name" value="Winged helix-like DNA-binding domain superfamily/Winged helix DNA-binding domain"/>
    <property type="match status" value="1"/>
</dbReference>
<dbReference type="InterPro" id="IPR036388">
    <property type="entry name" value="WH-like_DNA-bd_sf"/>
</dbReference>
<dbReference type="NCBIfam" id="TIGR02937">
    <property type="entry name" value="sigma70-ECF"/>
    <property type="match status" value="1"/>
</dbReference>
<evidence type="ECO:0000259" key="7">
    <source>
        <dbReference type="Pfam" id="PF08281"/>
    </source>
</evidence>
<dbReference type="PANTHER" id="PTHR30173:SF36">
    <property type="entry name" value="ECF RNA POLYMERASE SIGMA FACTOR SIGJ"/>
    <property type="match status" value="1"/>
</dbReference>
<dbReference type="AlphaFoldDB" id="A0A9X3PGV4"/>
<organism evidence="8 10">
    <name type="scientific">Glycomyces lechevalierae</name>
    <dbReference type="NCBI Taxonomy" id="256034"/>
    <lineage>
        <taxon>Bacteria</taxon>
        <taxon>Bacillati</taxon>
        <taxon>Actinomycetota</taxon>
        <taxon>Actinomycetes</taxon>
        <taxon>Glycomycetales</taxon>
        <taxon>Glycomycetaceae</taxon>
        <taxon>Glycomyces</taxon>
    </lineage>
</organism>
<comment type="subunit">
    <text evidence="2">Interacts transiently with the RNA polymerase catalytic core formed by RpoA, RpoB, RpoC and RpoZ (2 alpha, 1 beta, 1 beta' and 1 omega subunit) to form the RNA polymerase holoenzyme that can initiate transcription.</text>
</comment>
<dbReference type="CDD" id="cd06171">
    <property type="entry name" value="Sigma70_r4"/>
    <property type="match status" value="1"/>
</dbReference>
<dbReference type="SUPFAM" id="SSF54427">
    <property type="entry name" value="NTF2-like"/>
    <property type="match status" value="1"/>
</dbReference>
<comment type="similarity">
    <text evidence="1">Belongs to the sigma-70 factor family. ECF subfamily.</text>
</comment>
<accession>A0A9X3PGV4</accession>
<evidence type="ECO:0000256" key="3">
    <source>
        <dbReference type="ARBA" id="ARBA00023015"/>
    </source>
</evidence>
<dbReference type="GO" id="GO:0003677">
    <property type="term" value="F:DNA binding"/>
    <property type="evidence" value="ECO:0007669"/>
    <property type="project" value="InterPro"/>
</dbReference>
<dbReference type="Pfam" id="PF08281">
    <property type="entry name" value="Sigma70_r4_2"/>
    <property type="match status" value="1"/>
</dbReference>
<dbReference type="SUPFAM" id="SSF88946">
    <property type="entry name" value="Sigma2 domain of RNA polymerase sigma factors"/>
    <property type="match status" value="1"/>
</dbReference>
<evidence type="ECO:0000313" key="9">
    <source>
        <dbReference type="EMBL" id="MDR7336454.1"/>
    </source>
</evidence>
<keyword evidence="3" id="KW-0805">Transcription regulation</keyword>
<gene>
    <name evidence="9" type="ORF">J2S69_000173</name>
    <name evidence="8" type="ORF">O2L01_00530</name>
</gene>
<evidence type="ECO:0000313" key="10">
    <source>
        <dbReference type="Proteomes" id="UP001145799"/>
    </source>
</evidence>
<dbReference type="Proteomes" id="UP001183604">
    <property type="component" value="Unassembled WGS sequence"/>
</dbReference>
<dbReference type="EMBL" id="JAPZVQ010000001">
    <property type="protein sequence ID" value="MDA1383448.1"/>
    <property type="molecule type" value="Genomic_DNA"/>
</dbReference>
<dbReference type="InterPro" id="IPR014284">
    <property type="entry name" value="RNA_pol_sigma-70_dom"/>
</dbReference>
<evidence type="ECO:0000256" key="4">
    <source>
        <dbReference type="ARBA" id="ARBA00023082"/>
    </source>
</evidence>
<evidence type="ECO:0000313" key="8">
    <source>
        <dbReference type="EMBL" id="MDA1383448.1"/>
    </source>
</evidence>
<keyword evidence="5" id="KW-0804">Transcription</keyword>
<dbReference type="InterPro" id="IPR013324">
    <property type="entry name" value="RNA_pol_sigma_r3/r4-like"/>
</dbReference>
<proteinExistence type="inferred from homology"/>
<dbReference type="NCBIfam" id="TIGR02957">
    <property type="entry name" value="SigX4"/>
    <property type="match status" value="1"/>
</dbReference>
<dbReference type="NCBIfam" id="NF007214">
    <property type="entry name" value="PRK09636.1"/>
    <property type="match status" value="1"/>
</dbReference>
<reference evidence="8" key="1">
    <citation type="submission" date="2022-12" db="EMBL/GenBank/DDBJ databases">
        <title>Gycomyces niveus sp.nov., a novel actinomycete isolated from soil in Shouguang.</title>
        <authorList>
            <person name="Yang X."/>
        </authorList>
    </citation>
    <scope>NUCLEOTIDE SEQUENCE</scope>
    <source>
        <strain evidence="8">DSM 44724</strain>
    </source>
</reference>
<name>A0A9X3PGV4_9ACTN</name>
<dbReference type="InterPro" id="IPR032710">
    <property type="entry name" value="NTF2-like_dom_sf"/>
</dbReference>
<dbReference type="Gene3D" id="3.10.450.50">
    <property type="match status" value="1"/>
</dbReference>
<evidence type="ECO:0000256" key="1">
    <source>
        <dbReference type="ARBA" id="ARBA00010641"/>
    </source>
</evidence>
<dbReference type="InterPro" id="IPR014303">
    <property type="entry name" value="RNA_pol_sigma-70_ECF"/>
</dbReference>
<dbReference type="EMBL" id="JAVDYD010000001">
    <property type="protein sequence ID" value="MDR7336454.1"/>
    <property type="molecule type" value="Genomic_DNA"/>
</dbReference>
<feature type="domain" description="RNA polymerase sigma factor 70 region 4 type 2" evidence="7">
    <location>
        <begin position="124"/>
        <end position="173"/>
    </location>
</feature>
<dbReference type="GO" id="GO:0016987">
    <property type="term" value="F:sigma factor activity"/>
    <property type="evidence" value="ECO:0007669"/>
    <property type="project" value="UniProtKB-KW"/>
</dbReference>
<dbReference type="GO" id="GO:0006352">
    <property type="term" value="P:DNA-templated transcription initiation"/>
    <property type="evidence" value="ECO:0007669"/>
    <property type="project" value="InterPro"/>
</dbReference>
<feature type="domain" description="RNA polymerase sigma-70 region 2" evidence="6">
    <location>
        <begin position="25"/>
        <end position="88"/>
    </location>
</feature>
<dbReference type="InterPro" id="IPR052704">
    <property type="entry name" value="ECF_Sigma-70_Domain"/>
</dbReference>
<protein>
    <submittedName>
        <fullName evidence="8 9">RNA polymerase sigma-70 factor</fullName>
    </submittedName>
</protein>
<dbReference type="Gene3D" id="1.10.1740.10">
    <property type="match status" value="1"/>
</dbReference>
<dbReference type="Proteomes" id="UP001145799">
    <property type="component" value="Unassembled WGS sequence"/>
</dbReference>
<keyword evidence="11" id="KW-1185">Reference proteome</keyword>
<evidence type="ECO:0000256" key="5">
    <source>
        <dbReference type="ARBA" id="ARBA00023163"/>
    </source>
</evidence>
<sequence length="304" mass="33243">MATGTESVPEHGPEQHGLDEAAATFTAVRPRLFGIAYRMLASAAEAEDLVQEVWLRWQAYDRARVEHPAAFLATTTTRLAVNALKSARARRETYIGPWLPEPVDTEADPYLGAERGEALEFAALLLMERLSPNERAAYVLRVAFDYPYGQIAEILGTSEASVRQLVSRARKHMSVGRRAAVRPDAQRRLLSAFLAAAKHGDMGELEKLFAADVTSLSDGNGAHQVSRRPVVGAGRVAKFLAAIADWFWEDLEIDLVEVNGQTAAVLRRDGGVYGVITVGATEEGIDQVLWIVNPEKLTALPQRG</sequence>
<dbReference type="PANTHER" id="PTHR30173">
    <property type="entry name" value="SIGMA 19 FACTOR"/>
    <property type="match status" value="1"/>
</dbReference>
<dbReference type="InterPro" id="IPR013325">
    <property type="entry name" value="RNA_pol_sigma_r2"/>
</dbReference>
<evidence type="ECO:0000313" key="11">
    <source>
        <dbReference type="Proteomes" id="UP001183604"/>
    </source>
</evidence>
<dbReference type="InterPro" id="IPR013249">
    <property type="entry name" value="RNA_pol_sigma70_r4_t2"/>
</dbReference>
<evidence type="ECO:0000256" key="2">
    <source>
        <dbReference type="ARBA" id="ARBA00011344"/>
    </source>
</evidence>
<dbReference type="RefSeq" id="WP_270119452.1">
    <property type="nucleotide sequence ID" value="NZ_BAAAOM010000002.1"/>
</dbReference>
<dbReference type="SUPFAM" id="SSF88659">
    <property type="entry name" value="Sigma3 and sigma4 domains of RNA polymerase sigma factors"/>
    <property type="match status" value="1"/>
</dbReference>
<dbReference type="Pfam" id="PF04542">
    <property type="entry name" value="Sigma70_r2"/>
    <property type="match status" value="1"/>
</dbReference>
<keyword evidence="4" id="KW-0731">Sigma factor</keyword>
<dbReference type="InterPro" id="IPR007627">
    <property type="entry name" value="RNA_pol_sigma70_r2"/>
</dbReference>
<reference evidence="9 11" key="2">
    <citation type="submission" date="2023-07" db="EMBL/GenBank/DDBJ databases">
        <title>Sequencing the genomes of 1000 actinobacteria strains.</title>
        <authorList>
            <person name="Klenk H.-P."/>
        </authorList>
    </citation>
    <scope>NUCLEOTIDE SEQUENCE [LARGE SCALE GENOMIC DNA]</scope>
    <source>
        <strain evidence="9 11">DSM 44724</strain>
    </source>
</reference>